<name>A0AAD9JVH9_9ANNE</name>
<reference evidence="1" key="1">
    <citation type="journal article" date="2023" name="Mol. Biol. Evol.">
        <title>Third-Generation Sequencing Reveals the Adaptive Role of the Epigenome in Three Deep-Sea Polychaetes.</title>
        <authorList>
            <person name="Perez M."/>
            <person name="Aroh O."/>
            <person name="Sun Y."/>
            <person name="Lan Y."/>
            <person name="Juniper S.K."/>
            <person name="Young C.R."/>
            <person name="Angers B."/>
            <person name="Qian P.Y."/>
        </authorList>
    </citation>
    <scope>NUCLEOTIDE SEQUENCE</scope>
    <source>
        <strain evidence="1">P08H-3</strain>
    </source>
</reference>
<comment type="caution">
    <text evidence="1">The sequence shown here is derived from an EMBL/GenBank/DDBJ whole genome shotgun (WGS) entry which is preliminary data.</text>
</comment>
<dbReference type="Proteomes" id="UP001208570">
    <property type="component" value="Unassembled WGS sequence"/>
</dbReference>
<dbReference type="EMBL" id="JAODUP010000140">
    <property type="protein sequence ID" value="KAK2160098.1"/>
    <property type="molecule type" value="Genomic_DNA"/>
</dbReference>
<accession>A0AAD9JVH9</accession>
<keyword evidence="2" id="KW-1185">Reference proteome</keyword>
<gene>
    <name evidence="1" type="ORF">LSH36_140g01059</name>
</gene>
<sequence>MVNHLRRLDADAEVIRYAATTVVHLLFLTWELPVRKATTMCIRTEEKHQVKTVGRNVLMKLISTTGKRPPPS</sequence>
<evidence type="ECO:0000313" key="1">
    <source>
        <dbReference type="EMBL" id="KAK2160098.1"/>
    </source>
</evidence>
<evidence type="ECO:0000313" key="2">
    <source>
        <dbReference type="Proteomes" id="UP001208570"/>
    </source>
</evidence>
<proteinExistence type="predicted"/>
<dbReference type="AlphaFoldDB" id="A0AAD9JVH9"/>
<protein>
    <submittedName>
        <fullName evidence="1">Uncharacterized protein</fullName>
    </submittedName>
</protein>
<organism evidence="1 2">
    <name type="scientific">Paralvinella palmiformis</name>
    <dbReference type="NCBI Taxonomy" id="53620"/>
    <lineage>
        <taxon>Eukaryota</taxon>
        <taxon>Metazoa</taxon>
        <taxon>Spiralia</taxon>
        <taxon>Lophotrochozoa</taxon>
        <taxon>Annelida</taxon>
        <taxon>Polychaeta</taxon>
        <taxon>Sedentaria</taxon>
        <taxon>Canalipalpata</taxon>
        <taxon>Terebellida</taxon>
        <taxon>Terebelliformia</taxon>
        <taxon>Alvinellidae</taxon>
        <taxon>Paralvinella</taxon>
    </lineage>
</organism>